<evidence type="ECO:0000313" key="4">
    <source>
        <dbReference type="EMBL" id="RDL36710.1"/>
    </source>
</evidence>
<evidence type="ECO:0000313" key="5">
    <source>
        <dbReference type="Proteomes" id="UP000254866"/>
    </source>
</evidence>
<dbReference type="InterPro" id="IPR001270">
    <property type="entry name" value="ClpA/B"/>
</dbReference>
<protein>
    <recommendedName>
        <fullName evidence="3">ATPase AAA-type core domain-containing protein</fullName>
    </recommendedName>
</protein>
<keyword evidence="2" id="KW-0067">ATP-binding</keyword>
<reference evidence="4 5" key="1">
    <citation type="journal article" date="2018" name="IMA Fungus">
        <title>IMA Genome-F 9: Draft genome sequence of Annulohypoxylon stygium, Aspergillus mulundensis, Berkeleyomyces basicola (syn. Thielaviopsis basicola), Ceratocystis smalleyi, two Cercospora beticola strains, Coleophoma cylindrospora, Fusarium fracticaudum, Phialophora cf. hyalina, and Morchella septimelata.</title>
        <authorList>
            <person name="Wingfield B.D."/>
            <person name="Bills G.F."/>
            <person name="Dong Y."/>
            <person name="Huang W."/>
            <person name="Nel W.J."/>
            <person name="Swalarsk-Parry B.S."/>
            <person name="Vaghefi N."/>
            <person name="Wilken P.M."/>
            <person name="An Z."/>
            <person name="de Beer Z.W."/>
            <person name="De Vos L."/>
            <person name="Chen L."/>
            <person name="Duong T.A."/>
            <person name="Gao Y."/>
            <person name="Hammerbacher A."/>
            <person name="Kikkert J.R."/>
            <person name="Li Y."/>
            <person name="Li H."/>
            <person name="Li K."/>
            <person name="Li Q."/>
            <person name="Liu X."/>
            <person name="Ma X."/>
            <person name="Naidoo K."/>
            <person name="Pethybridge S.J."/>
            <person name="Sun J."/>
            <person name="Steenkamp E.T."/>
            <person name="van der Nest M.A."/>
            <person name="van Wyk S."/>
            <person name="Wingfield M.J."/>
            <person name="Xiong C."/>
            <person name="Yue Q."/>
            <person name="Zhang X."/>
        </authorList>
    </citation>
    <scope>NUCLEOTIDE SEQUENCE [LARGE SCALE GENOMIC DNA]</scope>
    <source>
        <strain evidence="4 5">BP 5553</strain>
    </source>
</reference>
<dbReference type="STRING" id="2656787.A0A370TMF9"/>
<dbReference type="EMBL" id="NPIC01000004">
    <property type="protein sequence ID" value="RDL36710.1"/>
    <property type="molecule type" value="Genomic_DNA"/>
</dbReference>
<dbReference type="InterPro" id="IPR050130">
    <property type="entry name" value="ClpA_ClpB"/>
</dbReference>
<organism evidence="4 5">
    <name type="scientific">Venustampulla echinocandica</name>
    <dbReference type="NCBI Taxonomy" id="2656787"/>
    <lineage>
        <taxon>Eukaryota</taxon>
        <taxon>Fungi</taxon>
        <taxon>Dikarya</taxon>
        <taxon>Ascomycota</taxon>
        <taxon>Pezizomycotina</taxon>
        <taxon>Leotiomycetes</taxon>
        <taxon>Helotiales</taxon>
        <taxon>Pleuroascaceae</taxon>
        <taxon>Venustampulla</taxon>
    </lineage>
</organism>
<accession>A0A370TMF9</accession>
<keyword evidence="1" id="KW-0547">Nucleotide-binding</keyword>
<dbReference type="PANTHER" id="PTHR11638">
    <property type="entry name" value="ATP-DEPENDENT CLP PROTEASE"/>
    <property type="match status" value="1"/>
</dbReference>
<keyword evidence="5" id="KW-1185">Reference proteome</keyword>
<dbReference type="SUPFAM" id="SSF52540">
    <property type="entry name" value="P-loop containing nucleoside triphosphate hydrolases"/>
    <property type="match status" value="1"/>
</dbReference>
<dbReference type="GeneID" id="43598911"/>
<dbReference type="Gene3D" id="3.40.50.300">
    <property type="entry name" value="P-loop containing nucleotide triphosphate hydrolases"/>
    <property type="match status" value="1"/>
</dbReference>
<sequence length="570" mass="63450">MWKASDNDYSGYFPSMPNNTGFDFGQAPGLPYGAEWNFCLPTLQDPRQLPPEMTTSPEHFTEIVAAAIQNGYPEHEIESGIASSGWSNQHLLDKINGTVMGFPVIFYAVARNDLSIIRLIVRYGGNVNSSCGNPPVPLLAFAIIHSKTIEWDTTEMLAALLSLGADASVLPNAFYTPFYEALPGAGPDETDLGDMSDLKLQWCKPPDVRSKLAEVLNITQRYHLHQASRLPKPTERQKQVARRNGSENLFGVPYFMIGQRAAVQMLQKHLLHYMLMPRKDPLVLVFAGPSGHGKTELARRLGAILSLDLHVSDCSIVSRENELFGARAEYCGGLSGAPLNNILARNSGKRCIVFLDEFEKTNQGVWNSLLLPFGNGQYEDRRSKKLIDCTNTIWILATNALDWFIVNHCDDNPEIFDDEDNPKKEEILKELVEEMEGHFINNFSAPVAGRVSAFIPFVPFSPAETYVGIHKYLLQLAADVRQPVNESLTAGNIKLIFKFDIALCKTLAKNYTSDLGVRCLKKAVKDRVGVPLSQVYLDTEEPMRDGGPMEEFEVIAVKDKISVKRVLSIL</sequence>
<dbReference type="Pfam" id="PF07724">
    <property type="entry name" value="AAA_2"/>
    <property type="match status" value="1"/>
</dbReference>
<dbReference type="AlphaFoldDB" id="A0A370TMF9"/>
<dbReference type="GO" id="GO:0005737">
    <property type="term" value="C:cytoplasm"/>
    <property type="evidence" value="ECO:0007669"/>
    <property type="project" value="TreeGrafter"/>
</dbReference>
<name>A0A370TMF9_9HELO</name>
<dbReference type="RefSeq" id="XP_031869366.1">
    <property type="nucleotide sequence ID" value="XM_032014685.1"/>
</dbReference>
<dbReference type="SUPFAM" id="SSF48403">
    <property type="entry name" value="Ankyrin repeat"/>
    <property type="match status" value="1"/>
</dbReference>
<dbReference type="GO" id="GO:0005524">
    <property type="term" value="F:ATP binding"/>
    <property type="evidence" value="ECO:0007669"/>
    <property type="project" value="UniProtKB-KW"/>
</dbReference>
<feature type="domain" description="ATPase AAA-type core" evidence="3">
    <location>
        <begin position="284"/>
        <end position="441"/>
    </location>
</feature>
<comment type="caution">
    <text evidence="4">The sequence shown here is derived from an EMBL/GenBank/DDBJ whole genome shotgun (WGS) entry which is preliminary data.</text>
</comment>
<dbReference type="PANTHER" id="PTHR11638:SF18">
    <property type="entry name" value="HEAT SHOCK PROTEIN 104"/>
    <property type="match status" value="1"/>
</dbReference>
<gene>
    <name evidence="4" type="ORF">BP5553_06062</name>
</gene>
<evidence type="ECO:0000256" key="2">
    <source>
        <dbReference type="ARBA" id="ARBA00022840"/>
    </source>
</evidence>
<dbReference type="OrthoDB" id="47330at2759"/>
<dbReference type="InterPro" id="IPR036770">
    <property type="entry name" value="Ankyrin_rpt-contain_sf"/>
</dbReference>
<proteinExistence type="predicted"/>
<dbReference type="InterPro" id="IPR003959">
    <property type="entry name" value="ATPase_AAA_core"/>
</dbReference>
<dbReference type="GO" id="GO:0016887">
    <property type="term" value="F:ATP hydrolysis activity"/>
    <property type="evidence" value="ECO:0007669"/>
    <property type="project" value="InterPro"/>
</dbReference>
<dbReference type="PRINTS" id="PR00300">
    <property type="entry name" value="CLPPROTEASEA"/>
</dbReference>
<dbReference type="InterPro" id="IPR027417">
    <property type="entry name" value="P-loop_NTPase"/>
</dbReference>
<evidence type="ECO:0000259" key="3">
    <source>
        <dbReference type="Pfam" id="PF07724"/>
    </source>
</evidence>
<dbReference type="GO" id="GO:0034605">
    <property type="term" value="P:cellular response to heat"/>
    <property type="evidence" value="ECO:0007669"/>
    <property type="project" value="TreeGrafter"/>
</dbReference>
<dbReference type="Proteomes" id="UP000254866">
    <property type="component" value="Unassembled WGS sequence"/>
</dbReference>
<evidence type="ECO:0000256" key="1">
    <source>
        <dbReference type="ARBA" id="ARBA00022741"/>
    </source>
</evidence>